<reference evidence="1 2" key="1">
    <citation type="submission" date="2019-08" db="EMBL/GenBank/DDBJ databases">
        <title>The genome sequence of a newly discovered highly antifungal drug resistant Aspergillus species, Aspergillus tanneri NIH 1004.</title>
        <authorList>
            <person name="Mounaud S."/>
            <person name="Singh I."/>
            <person name="Joardar V."/>
            <person name="Pakala S."/>
            <person name="Pakala S."/>
            <person name="Venepally P."/>
            <person name="Chung J.K."/>
            <person name="Losada L."/>
            <person name="Nierman W.C."/>
        </authorList>
    </citation>
    <scope>NUCLEOTIDE SEQUENCE [LARGE SCALE GENOMIC DNA]</scope>
    <source>
        <strain evidence="1 2">NIH1004</strain>
    </source>
</reference>
<proteinExistence type="predicted"/>
<accession>A0A5M9MWI6</accession>
<protein>
    <submittedName>
        <fullName evidence="1">Uncharacterized protein</fullName>
    </submittedName>
</protein>
<name>A0A5M9MWI6_9EURO</name>
<gene>
    <name evidence="1" type="ORF">ATNIH1004_000149</name>
</gene>
<comment type="caution">
    <text evidence="1">The sequence shown here is derived from an EMBL/GenBank/DDBJ whole genome shotgun (WGS) entry which is preliminary data.</text>
</comment>
<evidence type="ECO:0000313" key="1">
    <source>
        <dbReference type="EMBL" id="KAA8651268.1"/>
    </source>
</evidence>
<dbReference type="GeneID" id="54322851"/>
<organism evidence="1 2">
    <name type="scientific">Aspergillus tanneri</name>
    <dbReference type="NCBI Taxonomy" id="1220188"/>
    <lineage>
        <taxon>Eukaryota</taxon>
        <taxon>Fungi</taxon>
        <taxon>Dikarya</taxon>
        <taxon>Ascomycota</taxon>
        <taxon>Pezizomycotina</taxon>
        <taxon>Eurotiomycetes</taxon>
        <taxon>Eurotiomycetidae</taxon>
        <taxon>Eurotiales</taxon>
        <taxon>Aspergillaceae</taxon>
        <taxon>Aspergillus</taxon>
        <taxon>Aspergillus subgen. Circumdati</taxon>
    </lineage>
</organism>
<dbReference type="AlphaFoldDB" id="A0A5M9MWI6"/>
<dbReference type="EMBL" id="QUQM01000002">
    <property type="protein sequence ID" value="KAA8651268.1"/>
    <property type="molecule type" value="Genomic_DNA"/>
</dbReference>
<dbReference type="RefSeq" id="XP_033430629.1">
    <property type="nucleotide sequence ID" value="XM_033564872.1"/>
</dbReference>
<dbReference type="Proteomes" id="UP000324241">
    <property type="component" value="Unassembled WGS sequence"/>
</dbReference>
<sequence length="137" mass="15297">MVENAQRRKGLASWFAVEDGGILHSKGAILATTLSLRLDIVLLSAFLASRQTASTENGEHITIQLDLKVVKLLPVDHLDKPKGTCFYCSSMHFNVRLPQLEKRPIVICGRDKMQLKQEKLMCQNIPVKLEGAAKMLQ</sequence>
<dbReference type="OrthoDB" id="2423195at2759"/>
<evidence type="ECO:0000313" key="2">
    <source>
        <dbReference type="Proteomes" id="UP000324241"/>
    </source>
</evidence>